<evidence type="ECO:0000259" key="12">
    <source>
        <dbReference type="Pfam" id="PF04563"/>
    </source>
</evidence>
<evidence type="ECO:0000256" key="2">
    <source>
        <dbReference type="ARBA" id="ARBA00022679"/>
    </source>
</evidence>
<dbReference type="HAMAP" id="MF_01321">
    <property type="entry name" value="RNApol_bact_RpoB"/>
    <property type="match status" value="1"/>
</dbReference>
<dbReference type="InterPro" id="IPR010243">
    <property type="entry name" value="RNA_pol_bsu_bac"/>
</dbReference>
<evidence type="ECO:0000259" key="9">
    <source>
        <dbReference type="Pfam" id="PF00562"/>
    </source>
</evidence>
<dbReference type="Pfam" id="PF04560">
    <property type="entry name" value="RNA_pol_Rpb2_7"/>
    <property type="match status" value="1"/>
</dbReference>
<dbReference type="Pfam" id="PF04561">
    <property type="entry name" value="RNA_pol_Rpb2_2"/>
    <property type="match status" value="1"/>
</dbReference>
<comment type="caution">
    <text evidence="15">The sequence shown here is derived from an EMBL/GenBank/DDBJ whole genome shotgun (WGS) entry which is preliminary data.</text>
</comment>
<feature type="domain" description="DNA-directed RNA polymerase subunit 2 hybrid-binding" evidence="9">
    <location>
        <begin position="589"/>
        <end position="979"/>
    </location>
</feature>
<dbReference type="Gene3D" id="2.40.50.150">
    <property type="match status" value="1"/>
</dbReference>
<dbReference type="Gene3D" id="3.90.1100.10">
    <property type="match status" value="1"/>
</dbReference>
<dbReference type="AlphaFoldDB" id="A0A7C3RWD7"/>
<evidence type="ECO:0000259" key="13">
    <source>
        <dbReference type="Pfam" id="PF04565"/>
    </source>
</evidence>
<dbReference type="FunFam" id="3.90.1800.10:FF:000001">
    <property type="entry name" value="DNA-directed RNA polymerase subunit beta"/>
    <property type="match status" value="1"/>
</dbReference>
<dbReference type="InterPro" id="IPR007645">
    <property type="entry name" value="RNA_pol_Rpb2_3"/>
</dbReference>
<dbReference type="GO" id="GO:0032549">
    <property type="term" value="F:ribonucleoside binding"/>
    <property type="evidence" value="ECO:0007669"/>
    <property type="project" value="InterPro"/>
</dbReference>
<evidence type="ECO:0000256" key="3">
    <source>
        <dbReference type="ARBA" id="ARBA00022695"/>
    </source>
</evidence>
<feature type="domain" description="RNA polymerase Rpb2" evidence="11">
    <location>
        <begin position="156"/>
        <end position="325"/>
    </location>
</feature>
<evidence type="ECO:0000259" key="14">
    <source>
        <dbReference type="Pfam" id="PF10385"/>
    </source>
</evidence>
<dbReference type="Gene3D" id="2.30.150.10">
    <property type="entry name" value="DNA-directed RNA polymerase, beta subunit, external 1 domain"/>
    <property type="match status" value="1"/>
</dbReference>
<dbReference type="NCBIfam" id="NF001616">
    <property type="entry name" value="PRK00405.1"/>
    <property type="match status" value="1"/>
</dbReference>
<dbReference type="EC" id="2.7.7.6" evidence="6 8"/>
<dbReference type="Pfam" id="PF04563">
    <property type="entry name" value="RNA_pol_Rpb2_1"/>
    <property type="match status" value="1"/>
</dbReference>
<dbReference type="PANTHER" id="PTHR20856">
    <property type="entry name" value="DNA-DIRECTED RNA POLYMERASE I SUBUNIT 2"/>
    <property type="match status" value="1"/>
</dbReference>
<dbReference type="GO" id="GO:0003677">
    <property type="term" value="F:DNA binding"/>
    <property type="evidence" value="ECO:0007669"/>
    <property type="project" value="UniProtKB-UniRule"/>
</dbReference>
<keyword evidence="4 6" id="KW-0804">Transcription</keyword>
<feature type="domain" description="RNA polymerase Rpb2" evidence="13">
    <location>
        <begin position="384"/>
        <end position="451"/>
    </location>
</feature>
<evidence type="ECO:0000256" key="1">
    <source>
        <dbReference type="ARBA" id="ARBA00022478"/>
    </source>
</evidence>
<comment type="similarity">
    <text evidence="6 7">Belongs to the RNA polymerase beta chain family.</text>
</comment>
<dbReference type="PROSITE" id="PS01166">
    <property type="entry name" value="RNA_POL_BETA"/>
    <property type="match status" value="1"/>
</dbReference>
<dbReference type="InterPro" id="IPR007641">
    <property type="entry name" value="RNA_pol_Rpb2_7"/>
</dbReference>
<dbReference type="NCBIfam" id="TIGR02013">
    <property type="entry name" value="rpoB"/>
    <property type="match status" value="1"/>
</dbReference>
<evidence type="ECO:0000313" key="15">
    <source>
        <dbReference type="EMBL" id="HFX14141.1"/>
    </source>
</evidence>
<dbReference type="InterPro" id="IPR007644">
    <property type="entry name" value="RNA_pol_bsu_protrusion"/>
</dbReference>
<evidence type="ECO:0000259" key="11">
    <source>
        <dbReference type="Pfam" id="PF04561"/>
    </source>
</evidence>
<accession>A0A7C3RWD7</accession>
<dbReference type="InterPro" id="IPR007121">
    <property type="entry name" value="RNA_pol_bsu_CS"/>
</dbReference>
<evidence type="ECO:0000256" key="6">
    <source>
        <dbReference type="HAMAP-Rule" id="MF_01321"/>
    </source>
</evidence>
<feature type="domain" description="DNA-directed RNA polymerase beta subunit external 1" evidence="14">
    <location>
        <begin position="462"/>
        <end position="527"/>
    </location>
</feature>
<comment type="catalytic activity">
    <reaction evidence="5 6 8">
        <text>RNA(n) + a ribonucleoside 5'-triphosphate = RNA(n+1) + diphosphate</text>
        <dbReference type="Rhea" id="RHEA:21248"/>
        <dbReference type="Rhea" id="RHEA-COMP:14527"/>
        <dbReference type="Rhea" id="RHEA-COMP:17342"/>
        <dbReference type="ChEBI" id="CHEBI:33019"/>
        <dbReference type="ChEBI" id="CHEBI:61557"/>
        <dbReference type="ChEBI" id="CHEBI:140395"/>
        <dbReference type="EC" id="2.7.7.6"/>
    </reaction>
</comment>
<dbReference type="EMBL" id="DTIN01000034">
    <property type="protein sequence ID" value="HFX14141.1"/>
    <property type="molecule type" value="Genomic_DNA"/>
</dbReference>
<dbReference type="Gene3D" id="3.90.1800.10">
    <property type="entry name" value="RNA polymerase alpha subunit dimerisation domain"/>
    <property type="match status" value="1"/>
</dbReference>
<dbReference type="Gene3D" id="2.40.270.10">
    <property type="entry name" value="DNA-directed RNA polymerase, subunit 2, domain 6"/>
    <property type="match status" value="1"/>
</dbReference>
<evidence type="ECO:0000256" key="7">
    <source>
        <dbReference type="RuleBase" id="RU000434"/>
    </source>
</evidence>
<dbReference type="InterPro" id="IPR042107">
    <property type="entry name" value="DNA-dir_RNA_pol_bsu_ext_1_sf"/>
</dbReference>
<dbReference type="InterPro" id="IPR007120">
    <property type="entry name" value="DNA-dir_RNAP_su2_dom"/>
</dbReference>
<keyword evidence="1 6" id="KW-0240">DNA-directed RNA polymerase</keyword>
<proteinExistence type="inferred from homology"/>
<sequence>MRKKDYNITVFWDDDRPIFQNIPDLLKIQYDSFNWFLKDGLREVLNEISPIESTRQGLSLVFVTTEDGIKIDPPQKSPDECLEKGLTYESSIYVRARLYFKDENKNIKDIKEQMVFLGNIPQMTERATFIVNGTEKVIVNQITRSPGVFFQEEGHSIIATLIPTRGGWIEFELDGNGMIFIHPNGIKKFPVSLILRALGYELDFFSQYLGKDELSYLETTFSRDNVSDRTQAIFEACSRLRPGDVPSKEDEALRVIKQQFFDVRKYNLGKVGRYKLNQRLGLNIPLDNYALTEEDFVEIIKRITMVKTGKDDVDDIDHLGNRRIRSVGELLQVQFRAGLARVEKLIREKMALTDPEQASPINLVSTRPLMAAVREFFNRNPLSQFMDQTNPLSELAHKRRISALGPGGLTRERATFEVRDIHPSHYGRVCPIETPEGPNAGLINYLSTLAIVDDYGFIRTPYYKVKDGKITNEIVYLSATDEEKYTIASFDVHLNEDKEIVDELVHARRKGKFILCSPKEVDFIGVSPYQTVSISTALIPFLEHDDANRALMGANMQRQAVPLINTEPPLVGTGIEETVARNTGVMVISDVDGVVKRVTSSEIVIETDDKKEKKYNLIKYRRTNQGTCWNQKPIVEVGQRIRKGDILADGPSTSKGRLSLGRNVLVAFMPWGGYNYEDAIIISERLVKEDIFTSIHIEEYEIKARDTKLGPEEITRDIPNISEDAIRYLDKDGIIMIGAEVGPNDILVGKVTPKGETELTPEERLLRAIFGEKSREIKDTSLRMPHGEWGKVIDVKVLTRENDDELPPGVNKIVKVRVAQIRKISVGDKLAGRHGNKGVIATILPEEDMPFLEDGTPVDIILNPLGVPSRMNVGQILETHLGWAANELGIYAIVPPFDEVLGENRSANLVKEMLRKAGLPEDGRVTLYDGRTGEPFDQKITVGYMYIMKLIHLADDKIHARSVGPYSLVTQQPLGGRAQFGGQRFGEMEVWALEAYGAAHTLEEMLTYKSDDVTGRTEAYSAIVSGNLIKEPGIPESFKVLVRELQGLGIKVSAYIGNKLVNLYKLENES</sequence>
<dbReference type="SUPFAM" id="SSF64484">
    <property type="entry name" value="beta and beta-prime subunits of DNA dependent RNA-polymerase"/>
    <property type="match status" value="1"/>
</dbReference>
<dbReference type="GO" id="GO:0006351">
    <property type="term" value="P:DNA-templated transcription"/>
    <property type="evidence" value="ECO:0007669"/>
    <property type="project" value="UniProtKB-UniRule"/>
</dbReference>
<evidence type="ECO:0000256" key="5">
    <source>
        <dbReference type="ARBA" id="ARBA00048552"/>
    </source>
</evidence>
<dbReference type="GO" id="GO:0000428">
    <property type="term" value="C:DNA-directed RNA polymerase complex"/>
    <property type="evidence" value="ECO:0007669"/>
    <property type="project" value="UniProtKB-KW"/>
</dbReference>
<comment type="function">
    <text evidence="6 8">DNA-dependent RNA polymerase catalyzes the transcription of DNA into RNA using the four ribonucleoside triphosphates as substrates.</text>
</comment>
<dbReference type="InterPro" id="IPR015712">
    <property type="entry name" value="DNA-dir_RNA_pol_su2"/>
</dbReference>
<dbReference type="CDD" id="cd00653">
    <property type="entry name" value="RNA_pol_B_RPB2"/>
    <property type="match status" value="1"/>
</dbReference>
<feature type="domain" description="RNA polymerase beta subunit protrusion" evidence="12">
    <location>
        <begin position="25"/>
        <end position="367"/>
    </location>
</feature>
<dbReference type="Pfam" id="PF00562">
    <property type="entry name" value="RNA_pol_Rpb2_6"/>
    <property type="match status" value="1"/>
</dbReference>
<feature type="domain" description="RNA polymerase Rpb2" evidence="10">
    <location>
        <begin position="981"/>
        <end position="1054"/>
    </location>
</feature>
<dbReference type="Pfam" id="PF10385">
    <property type="entry name" value="RNA_pol_Rpb2_45"/>
    <property type="match status" value="1"/>
</dbReference>
<organism evidence="15">
    <name type="scientific">Dictyoglomus thermophilum</name>
    <dbReference type="NCBI Taxonomy" id="14"/>
    <lineage>
        <taxon>Bacteria</taxon>
        <taxon>Pseudomonadati</taxon>
        <taxon>Dictyoglomota</taxon>
        <taxon>Dictyoglomia</taxon>
        <taxon>Dictyoglomales</taxon>
        <taxon>Dictyoglomaceae</taxon>
        <taxon>Dictyoglomus</taxon>
    </lineage>
</organism>
<gene>
    <name evidence="6" type="primary">rpoB</name>
    <name evidence="15" type="ORF">ENW00_08365</name>
</gene>
<comment type="subunit">
    <text evidence="6 8">The RNAP catalytic core consists of 2 alpha, 1 beta, 1 beta' and 1 omega subunit. When a sigma factor is associated with the core the holoenzyme is formed, which can initiate transcription.</text>
</comment>
<keyword evidence="2 6" id="KW-0808">Transferase</keyword>
<dbReference type="InterPro" id="IPR019462">
    <property type="entry name" value="DNA-dir_RNA_pol_bsu_external_1"/>
</dbReference>
<keyword evidence="3 6" id="KW-0548">Nucleotidyltransferase</keyword>
<dbReference type="InterPro" id="IPR014724">
    <property type="entry name" value="RNA_pol_RPB2_OB-fold"/>
</dbReference>
<name>A0A7C3RWD7_DICTH</name>
<protein>
    <recommendedName>
        <fullName evidence="6 8">DNA-directed RNA polymerase subunit beta</fullName>
        <shortName evidence="6">RNAP subunit beta</shortName>
        <ecNumber evidence="6 8">2.7.7.6</ecNumber>
    </recommendedName>
    <alternativeName>
        <fullName evidence="6">RNA polymerase subunit beta</fullName>
    </alternativeName>
    <alternativeName>
        <fullName evidence="6">Transcriptase subunit beta</fullName>
    </alternativeName>
</protein>
<evidence type="ECO:0000259" key="10">
    <source>
        <dbReference type="Pfam" id="PF04560"/>
    </source>
</evidence>
<dbReference type="InterPro" id="IPR007642">
    <property type="entry name" value="RNA_pol_Rpb2_2"/>
</dbReference>
<evidence type="ECO:0000256" key="4">
    <source>
        <dbReference type="ARBA" id="ARBA00023163"/>
    </source>
</evidence>
<dbReference type="InterPro" id="IPR037033">
    <property type="entry name" value="DNA-dir_RNAP_su2_hyb_sf"/>
</dbReference>
<dbReference type="Gene3D" id="3.90.1110.10">
    <property type="entry name" value="RNA polymerase Rpb2, domain 2"/>
    <property type="match status" value="1"/>
</dbReference>
<dbReference type="InterPro" id="IPR037034">
    <property type="entry name" value="RNA_pol_Rpb2_2_sf"/>
</dbReference>
<reference evidence="15" key="1">
    <citation type="journal article" date="2020" name="mSystems">
        <title>Genome- and Community-Level Interaction Insights into Carbon Utilization and Element Cycling Functions of Hydrothermarchaeota in Hydrothermal Sediment.</title>
        <authorList>
            <person name="Zhou Z."/>
            <person name="Liu Y."/>
            <person name="Xu W."/>
            <person name="Pan J."/>
            <person name="Luo Z.H."/>
            <person name="Li M."/>
        </authorList>
    </citation>
    <scope>NUCLEOTIDE SEQUENCE [LARGE SCALE GENOMIC DNA]</scope>
    <source>
        <strain evidence="15">SpSt-81</strain>
    </source>
</reference>
<dbReference type="GO" id="GO:0003899">
    <property type="term" value="F:DNA-directed RNA polymerase activity"/>
    <property type="evidence" value="ECO:0007669"/>
    <property type="project" value="UniProtKB-UniRule"/>
</dbReference>
<dbReference type="Gene3D" id="2.40.50.100">
    <property type="match status" value="1"/>
</dbReference>
<dbReference type="Pfam" id="PF04565">
    <property type="entry name" value="RNA_pol_Rpb2_3"/>
    <property type="match status" value="1"/>
</dbReference>
<evidence type="ECO:0000256" key="8">
    <source>
        <dbReference type="RuleBase" id="RU363031"/>
    </source>
</evidence>